<accession>C5RZC6</accession>
<dbReference type="eggNOG" id="ENOG502ZAHJ">
    <property type="taxonomic scope" value="Bacteria"/>
</dbReference>
<reference evidence="10 11" key="1">
    <citation type="journal article" date="2010" name="Vet. Microbiol.">
        <title>Production of haemolysins by strains of the Actinobacillus minor/porcitonsillarum complex.</title>
        <authorList>
            <person name="Arya G."/>
            <person name="Niven D.F."/>
        </authorList>
    </citation>
    <scope>NUCLEOTIDE SEQUENCE [LARGE SCALE GENOMIC DNA]</scope>
    <source>
        <strain evidence="10 11">NM305</strain>
    </source>
</reference>
<dbReference type="InterPro" id="IPR004868">
    <property type="entry name" value="DNA-dir_DNA_pol_B_mt/vir"/>
</dbReference>
<name>C5RZC6_9PAST</name>
<protein>
    <recommendedName>
        <fullName evidence="2">DNA-directed DNA polymerase</fullName>
        <ecNumber evidence="2">2.7.7.7</ecNumber>
    </recommendedName>
</protein>
<comment type="similarity">
    <text evidence="1">Belongs to the DNA polymerase type-B family.</text>
</comment>
<dbReference type="EMBL" id="ACQL01000041">
    <property type="protein sequence ID" value="EER47994.1"/>
    <property type="molecule type" value="Genomic_DNA"/>
</dbReference>
<evidence type="ECO:0000313" key="11">
    <source>
        <dbReference type="Proteomes" id="UP000005532"/>
    </source>
</evidence>
<keyword evidence="5" id="KW-0235">DNA replication</keyword>
<keyword evidence="6 10" id="KW-0239">DNA-directed DNA polymerase</keyword>
<evidence type="ECO:0000256" key="7">
    <source>
        <dbReference type="ARBA" id="ARBA00023125"/>
    </source>
</evidence>
<proteinExistence type="inferred from homology"/>
<evidence type="ECO:0000313" key="10">
    <source>
        <dbReference type="EMBL" id="EER47994.1"/>
    </source>
</evidence>
<evidence type="ECO:0000256" key="6">
    <source>
        <dbReference type="ARBA" id="ARBA00022932"/>
    </source>
</evidence>
<gene>
    <name evidence="10" type="ORF">AM305_05100</name>
</gene>
<keyword evidence="7" id="KW-0238">DNA-binding</keyword>
<dbReference type="GO" id="GO:0000166">
    <property type="term" value="F:nucleotide binding"/>
    <property type="evidence" value="ECO:0007669"/>
    <property type="project" value="InterPro"/>
</dbReference>
<dbReference type="RefSeq" id="WP_005822452.1">
    <property type="nucleotide sequence ID" value="NZ_ACQL01000041.1"/>
</dbReference>
<dbReference type="GO" id="GO:0003887">
    <property type="term" value="F:DNA-directed DNA polymerase activity"/>
    <property type="evidence" value="ECO:0007669"/>
    <property type="project" value="UniProtKB-KW"/>
</dbReference>
<dbReference type="SUPFAM" id="SSF56672">
    <property type="entry name" value="DNA/RNA polymerases"/>
    <property type="match status" value="1"/>
</dbReference>
<feature type="domain" description="DNA-directed DNA polymerase family B mitochondria/virus" evidence="9">
    <location>
        <begin position="340"/>
        <end position="528"/>
    </location>
</feature>
<evidence type="ECO:0000256" key="8">
    <source>
        <dbReference type="ARBA" id="ARBA00049244"/>
    </source>
</evidence>
<dbReference type="InterPro" id="IPR043502">
    <property type="entry name" value="DNA/RNA_pol_sf"/>
</dbReference>
<dbReference type="OrthoDB" id="2066645at2"/>
<sequence>MLPNNVSSLKKDIPLRGDISLSDNPLLDILPNVLDHFSHNVGDEENEDEGKQPFIIALDSEYQLAEDGKRNIILSYQYVAATRDNQHSPIKGIIYTRRRKNGEEIRLRLKSFLRKVILDALQKNVITQFPKTVYVVAHFLRADLSSFLDFFQEKTIVQGIRKTLASITDTYGVDVDELLGKSHHKELVNLSDNNNNMKQISIRFIDTQLLTPAQQGLATLGEIVGLEKLSIPEPYSIERMEEYLKEDKQGFEAYALRDAEIVFLYAMKLLDFTESEFNRAYLPVTLASIGVSQFLDELKIQGIKSSSFLGMSEESKLTFNTNTGKYKRMKIKSLSGGALTLERFAIECYHGGRNEAFCCGYTPIETWYDYDLPSAYTTALINIHPLNYDGYFQTTNVNDFKGHTLGLARVEFRFPEDTRYPCLPVKTENGLIYPLSGISYCTAPEIEVALGLGCEIVILEGFVIPWETTDKTPFSSFVKFIRKKREMCISKESPNNMIAEISEKLWKEIGNSLYGKLAQGLKGKKTFDVAKGLNKLVPRSKITNAFYASYVTGFVRAVVSQLLSAIPPDKVAVSVTTDGFITNAHLSEFDLSSLSVVQRFSSLVKELTSDENRPVLELKHQVKQLCCMKNRGQFTVEADGEYPLILAKASVQVPDSLRQFGQSSAERRQVENSYIAELYFNREANQKVSRSTMISTRESFISQRDLIKIRSDIKLNLEFDMKRHFSVANSLIINNDERLFIQTKPWKDVQSFYHYRAIFDEWKIHHTLKKICDFHHWIEFSSAKVSAKGKRVNVSKTFGADKVLLRQFLRCFAKGVHGGRVDMTYKRLSKFLTEKGYTVSEVDIKNAARASAKIQEKSVARTPNTEKLLSVLLEIAPNFEAQRFFVT</sequence>
<keyword evidence="3" id="KW-0808">Transferase</keyword>
<dbReference type="GO" id="GO:0003677">
    <property type="term" value="F:DNA binding"/>
    <property type="evidence" value="ECO:0007669"/>
    <property type="project" value="UniProtKB-KW"/>
</dbReference>
<comment type="caution">
    <text evidence="10">The sequence shown here is derived from an EMBL/GenBank/DDBJ whole genome shotgun (WGS) entry which is preliminary data.</text>
</comment>
<evidence type="ECO:0000259" key="9">
    <source>
        <dbReference type="Pfam" id="PF03175"/>
    </source>
</evidence>
<dbReference type="EC" id="2.7.7.7" evidence="2"/>
<comment type="catalytic activity">
    <reaction evidence="8">
        <text>DNA(n) + a 2'-deoxyribonucleoside 5'-triphosphate = DNA(n+1) + diphosphate</text>
        <dbReference type="Rhea" id="RHEA:22508"/>
        <dbReference type="Rhea" id="RHEA-COMP:17339"/>
        <dbReference type="Rhea" id="RHEA-COMP:17340"/>
        <dbReference type="ChEBI" id="CHEBI:33019"/>
        <dbReference type="ChEBI" id="CHEBI:61560"/>
        <dbReference type="ChEBI" id="CHEBI:173112"/>
        <dbReference type="EC" id="2.7.7.7"/>
    </reaction>
</comment>
<evidence type="ECO:0000256" key="3">
    <source>
        <dbReference type="ARBA" id="ARBA00022679"/>
    </source>
</evidence>
<evidence type="ECO:0000256" key="4">
    <source>
        <dbReference type="ARBA" id="ARBA00022695"/>
    </source>
</evidence>
<dbReference type="GO" id="GO:0006260">
    <property type="term" value="P:DNA replication"/>
    <property type="evidence" value="ECO:0007669"/>
    <property type="project" value="UniProtKB-KW"/>
</dbReference>
<keyword evidence="4" id="KW-0548">Nucleotidyltransferase</keyword>
<dbReference type="Proteomes" id="UP000005532">
    <property type="component" value="Unassembled WGS sequence"/>
</dbReference>
<evidence type="ECO:0000256" key="2">
    <source>
        <dbReference type="ARBA" id="ARBA00012417"/>
    </source>
</evidence>
<evidence type="ECO:0000256" key="1">
    <source>
        <dbReference type="ARBA" id="ARBA00005755"/>
    </source>
</evidence>
<organism evidence="10 11">
    <name type="scientific">Actinobacillus minor NM305</name>
    <dbReference type="NCBI Taxonomy" id="637911"/>
    <lineage>
        <taxon>Bacteria</taxon>
        <taxon>Pseudomonadati</taxon>
        <taxon>Pseudomonadota</taxon>
        <taxon>Gammaproteobacteria</taxon>
        <taxon>Pasteurellales</taxon>
        <taxon>Pasteurellaceae</taxon>
        <taxon>Actinobacillus</taxon>
    </lineage>
</organism>
<dbReference type="Pfam" id="PF03175">
    <property type="entry name" value="DNA_pol_B_2"/>
    <property type="match status" value="1"/>
</dbReference>
<evidence type="ECO:0000256" key="5">
    <source>
        <dbReference type="ARBA" id="ARBA00022705"/>
    </source>
</evidence>
<dbReference type="AlphaFoldDB" id="C5RZC6"/>